<evidence type="ECO:0000256" key="7">
    <source>
        <dbReference type="ARBA" id="ARBA00023136"/>
    </source>
</evidence>
<dbReference type="Pfam" id="PF13347">
    <property type="entry name" value="MFS_2"/>
    <property type="match status" value="1"/>
</dbReference>
<feature type="domain" description="Major facilitator superfamily (MFS) profile" evidence="9">
    <location>
        <begin position="16"/>
        <end position="449"/>
    </location>
</feature>
<evidence type="ECO:0000313" key="11">
    <source>
        <dbReference type="Proteomes" id="UP000549617"/>
    </source>
</evidence>
<feature type="transmembrane region" description="Helical" evidence="8">
    <location>
        <begin position="308"/>
        <end position="325"/>
    </location>
</feature>
<organism evidence="10 11">
    <name type="scientific">Sphingobium boeckii</name>
    <dbReference type="NCBI Taxonomy" id="1082345"/>
    <lineage>
        <taxon>Bacteria</taxon>
        <taxon>Pseudomonadati</taxon>
        <taxon>Pseudomonadota</taxon>
        <taxon>Alphaproteobacteria</taxon>
        <taxon>Sphingomonadales</taxon>
        <taxon>Sphingomonadaceae</taxon>
        <taxon>Sphingobium</taxon>
    </lineage>
</organism>
<dbReference type="PROSITE" id="PS50850">
    <property type="entry name" value="MFS"/>
    <property type="match status" value="1"/>
</dbReference>
<dbReference type="GO" id="GO:0005886">
    <property type="term" value="C:plasma membrane"/>
    <property type="evidence" value="ECO:0007669"/>
    <property type="project" value="UniProtKB-SubCell"/>
</dbReference>
<feature type="transmembrane region" description="Helical" evidence="8">
    <location>
        <begin position="232"/>
        <end position="255"/>
    </location>
</feature>
<feature type="transmembrane region" description="Helical" evidence="8">
    <location>
        <begin position="373"/>
        <end position="401"/>
    </location>
</feature>
<protein>
    <submittedName>
        <fullName evidence="10">GPH family glycoside/pentoside/hexuronide:cation symporter</fullName>
    </submittedName>
</protein>
<feature type="transmembrane region" description="Helical" evidence="8">
    <location>
        <begin position="116"/>
        <end position="141"/>
    </location>
</feature>
<keyword evidence="11" id="KW-1185">Reference proteome</keyword>
<dbReference type="PROSITE" id="PS00872">
    <property type="entry name" value="NA_GALACTOSIDE_SYMP"/>
    <property type="match status" value="1"/>
</dbReference>
<dbReference type="PANTHER" id="PTHR11328">
    <property type="entry name" value="MAJOR FACILITATOR SUPERFAMILY DOMAIN-CONTAINING PROTEIN"/>
    <property type="match status" value="1"/>
</dbReference>
<evidence type="ECO:0000256" key="6">
    <source>
        <dbReference type="ARBA" id="ARBA00022989"/>
    </source>
</evidence>
<dbReference type="RefSeq" id="WP_184018820.1">
    <property type="nucleotide sequence ID" value="NZ_JACIJC010000004.1"/>
</dbReference>
<keyword evidence="5 8" id="KW-0812">Transmembrane</keyword>
<dbReference type="AlphaFoldDB" id="A0A7W9EG59"/>
<comment type="caution">
    <text evidence="10">The sequence shown here is derived from an EMBL/GenBank/DDBJ whole genome shotgun (WGS) entry which is preliminary data.</text>
</comment>
<keyword evidence="3" id="KW-0813">Transport</keyword>
<dbReference type="InterPro" id="IPR036259">
    <property type="entry name" value="MFS_trans_sf"/>
</dbReference>
<evidence type="ECO:0000256" key="4">
    <source>
        <dbReference type="ARBA" id="ARBA00022475"/>
    </source>
</evidence>
<keyword evidence="4" id="KW-1003">Cell membrane</keyword>
<evidence type="ECO:0000256" key="2">
    <source>
        <dbReference type="ARBA" id="ARBA00009617"/>
    </source>
</evidence>
<feature type="transmembrane region" description="Helical" evidence="8">
    <location>
        <begin position="90"/>
        <end position="110"/>
    </location>
</feature>
<dbReference type="Proteomes" id="UP000549617">
    <property type="component" value="Unassembled WGS sequence"/>
</dbReference>
<evidence type="ECO:0000256" key="8">
    <source>
        <dbReference type="SAM" id="Phobius"/>
    </source>
</evidence>
<dbReference type="GO" id="GO:0015293">
    <property type="term" value="F:symporter activity"/>
    <property type="evidence" value="ECO:0007669"/>
    <property type="project" value="InterPro"/>
</dbReference>
<dbReference type="Gene3D" id="1.20.1250.20">
    <property type="entry name" value="MFS general substrate transporter like domains"/>
    <property type="match status" value="2"/>
</dbReference>
<dbReference type="InterPro" id="IPR018043">
    <property type="entry name" value="Na/Gal_symport_CS"/>
</dbReference>
<dbReference type="EMBL" id="JACIJC010000004">
    <property type="protein sequence ID" value="MBB5686406.1"/>
    <property type="molecule type" value="Genomic_DNA"/>
</dbReference>
<feature type="transmembrane region" description="Helical" evidence="8">
    <location>
        <begin position="191"/>
        <end position="212"/>
    </location>
</feature>
<reference evidence="10 11" key="1">
    <citation type="submission" date="2020-08" db="EMBL/GenBank/DDBJ databases">
        <title>Genomic Encyclopedia of Type Strains, Phase IV (KMG-IV): sequencing the most valuable type-strain genomes for metagenomic binning, comparative biology and taxonomic classification.</title>
        <authorList>
            <person name="Goeker M."/>
        </authorList>
    </citation>
    <scope>NUCLEOTIDE SEQUENCE [LARGE SCALE GENOMIC DNA]</scope>
    <source>
        <strain evidence="10 11">DSM 25079</strain>
    </source>
</reference>
<feature type="transmembrane region" description="Helical" evidence="8">
    <location>
        <begin position="331"/>
        <end position="352"/>
    </location>
</feature>
<evidence type="ECO:0000256" key="5">
    <source>
        <dbReference type="ARBA" id="ARBA00022692"/>
    </source>
</evidence>
<dbReference type="CDD" id="cd17332">
    <property type="entry name" value="MFS_MelB_like"/>
    <property type="match status" value="1"/>
</dbReference>
<evidence type="ECO:0000256" key="3">
    <source>
        <dbReference type="ARBA" id="ARBA00022448"/>
    </source>
</evidence>
<dbReference type="GO" id="GO:0006814">
    <property type="term" value="P:sodium ion transport"/>
    <property type="evidence" value="ECO:0007669"/>
    <property type="project" value="InterPro"/>
</dbReference>
<dbReference type="PANTHER" id="PTHR11328:SF24">
    <property type="entry name" value="MAJOR FACILITATOR SUPERFAMILY (MFS) PROFILE DOMAIN-CONTAINING PROTEIN"/>
    <property type="match status" value="1"/>
</dbReference>
<dbReference type="InterPro" id="IPR039672">
    <property type="entry name" value="MFS_2"/>
</dbReference>
<evidence type="ECO:0000313" key="10">
    <source>
        <dbReference type="EMBL" id="MBB5686406.1"/>
    </source>
</evidence>
<gene>
    <name evidence="10" type="ORF">FHS49_002430</name>
</gene>
<comment type="subcellular location">
    <subcellularLocation>
        <location evidence="1">Cell membrane</location>
        <topology evidence="1">Multi-pass membrane protein</topology>
    </subcellularLocation>
</comment>
<dbReference type="SUPFAM" id="SSF103473">
    <property type="entry name" value="MFS general substrate transporter"/>
    <property type="match status" value="1"/>
</dbReference>
<feature type="transmembrane region" description="Helical" evidence="8">
    <location>
        <begin position="275"/>
        <end position="296"/>
    </location>
</feature>
<feature type="transmembrane region" description="Helical" evidence="8">
    <location>
        <begin position="162"/>
        <end position="185"/>
    </location>
</feature>
<keyword evidence="6 8" id="KW-1133">Transmembrane helix</keyword>
<name>A0A7W9EG59_9SPHN</name>
<keyword evidence="7 8" id="KW-0472">Membrane</keyword>
<comment type="similarity">
    <text evidence="2">Belongs to the sodium:galactoside symporter (TC 2.A.2) family.</text>
</comment>
<evidence type="ECO:0000259" key="9">
    <source>
        <dbReference type="PROSITE" id="PS50850"/>
    </source>
</evidence>
<dbReference type="GO" id="GO:0008643">
    <property type="term" value="P:carbohydrate transport"/>
    <property type="evidence" value="ECO:0007669"/>
    <property type="project" value="InterPro"/>
</dbReference>
<sequence>MKTPMGEREPAEEPLLPLSTRLGWGLGSFPMASLNLAAGTLLVRYMTDTLGVAAALAATLFSVAKIWDAVSDPIIGHMSDRINTPWGRRLPWMLTGGLLSAVVLVATYTAPVSGDILLPGFLLIMMLLFATSYTMFMIPYMAMPAEITSSYNGRSQLMSFRVVCNSAGSFIGLGLAPMMLGLWGATRAGHLKMAMVIAAIATIGVLVSVYLLRKAPRAARPAQAPMPFFRQLASAVQIPPFAWLLLSKVLYFLTLAFTLTAMPYFTKHVLRISDAWLGTMLISQTAALMLSQPFWLWIARTLDKRRGYLMAAALYGAGCLSYWIADTAEPMAITLARCIMLGFAGGGTFLLSQAMLPDVMEYDYHINGVRREGTFAGLFIMVEQLAGALGIAFFGWSLGAFGYAGGFEGVRVDQPQSAIDALRVCVTIVPAVFIALSMLSIGRYKLSNRMLDELRAKPAH</sequence>
<dbReference type="InterPro" id="IPR020846">
    <property type="entry name" value="MFS_dom"/>
</dbReference>
<accession>A0A7W9EG59</accession>
<evidence type="ECO:0000256" key="1">
    <source>
        <dbReference type="ARBA" id="ARBA00004651"/>
    </source>
</evidence>
<proteinExistence type="inferred from homology"/>
<feature type="transmembrane region" description="Helical" evidence="8">
    <location>
        <begin position="421"/>
        <end position="441"/>
    </location>
</feature>